<dbReference type="PANTHER" id="PTHR43586">
    <property type="entry name" value="CYSTEINE DESULFURASE"/>
    <property type="match status" value="1"/>
</dbReference>
<dbReference type="AlphaFoldDB" id="A0A437QE19"/>
<dbReference type="Gene3D" id="3.90.1010.10">
    <property type="match status" value="1"/>
</dbReference>
<reference evidence="9 10" key="1">
    <citation type="submission" date="2019-01" db="EMBL/GenBank/DDBJ databases">
        <authorList>
            <person name="Chen W.-M."/>
        </authorList>
    </citation>
    <scope>NUCLEOTIDE SEQUENCE [LARGE SCALE GENOMIC DNA]</scope>
    <source>
        <strain evidence="9 10">HPM-16</strain>
    </source>
</reference>
<dbReference type="RefSeq" id="WP_127692945.1">
    <property type="nucleotide sequence ID" value="NZ_SACQ01000001.1"/>
</dbReference>
<dbReference type="InterPro" id="IPR015421">
    <property type="entry name" value="PyrdxlP-dep_Trfase_major"/>
</dbReference>
<evidence type="ECO:0000256" key="5">
    <source>
        <dbReference type="ARBA" id="ARBA00022898"/>
    </source>
</evidence>
<dbReference type="EMBL" id="SACQ01000001">
    <property type="protein sequence ID" value="RVU32777.1"/>
    <property type="molecule type" value="Genomic_DNA"/>
</dbReference>
<dbReference type="PANTHER" id="PTHR43586:SF8">
    <property type="entry name" value="CYSTEINE DESULFURASE 1, CHLOROPLASTIC"/>
    <property type="match status" value="1"/>
</dbReference>
<dbReference type="Proteomes" id="UP000282818">
    <property type="component" value="Unassembled WGS sequence"/>
</dbReference>
<protein>
    <recommendedName>
        <fullName evidence="3">cysteine desulfurase</fullName>
        <ecNumber evidence="3">2.8.1.7</ecNumber>
    </recommendedName>
</protein>
<dbReference type="InterPro" id="IPR015422">
    <property type="entry name" value="PyrdxlP-dep_Trfase_small"/>
</dbReference>
<dbReference type="Gene3D" id="3.40.640.10">
    <property type="entry name" value="Type I PLP-dependent aspartate aminotransferase-like (Major domain)"/>
    <property type="match status" value="1"/>
</dbReference>
<dbReference type="InterPro" id="IPR015424">
    <property type="entry name" value="PyrdxlP-dep_Trfase"/>
</dbReference>
<evidence type="ECO:0000256" key="1">
    <source>
        <dbReference type="ARBA" id="ARBA00001933"/>
    </source>
</evidence>
<dbReference type="Gene3D" id="3.90.1150.10">
    <property type="entry name" value="Aspartate Aminotransferase, domain 1"/>
    <property type="match status" value="1"/>
</dbReference>
<evidence type="ECO:0000256" key="2">
    <source>
        <dbReference type="ARBA" id="ARBA00010447"/>
    </source>
</evidence>
<dbReference type="InterPro" id="IPR003808">
    <property type="entry name" value="Fe-S_metab-assoc_dom"/>
</dbReference>
<dbReference type="GO" id="GO:0031071">
    <property type="term" value="F:cysteine desulfurase activity"/>
    <property type="evidence" value="ECO:0007669"/>
    <property type="project" value="UniProtKB-EC"/>
</dbReference>
<keyword evidence="4" id="KW-0808">Transferase</keyword>
<evidence type="ECO:0000256" key="6">
    <source>
        <dbReference type="ARBA" id="ARBA00050776"/>
    </source>
</evidence>
<comment type="caution">
    <text evidence="9">The sequence shown here is derived from an EMBL/GenBank/DDBJ whole genome shotgun (WGS) entry which is preliminary data.</text>
</comment>
<gene>
    <name evidence="9" type="primary">sufS</name>
    <name evidence="9" type="ORF">EOE65_03720</name>
</gene>
<dbReference type="PROSITE" id="PS00595">
    <property type="entry name" value="AA_TRANSFER_CLASS_5"/>
    <property type="match status" value="1"/>
</dbReference>
<feature type="domain" description="Fe-S metabolism associated" evidence="8">
    <location>
        <begin position="435"/>
        <end position="553"/>
    </location>
</feature>
<accession>A0A437QE19</accession>
<dbReference type="Pfam" id="PF00266">
    <property type="entry name" value="Aminotran_5"/>
    <property type="match status" value="1"/>
</dbReference>
<feature type="domain" description="Aminotransferase class V" evidence="7">
    <location>
        <begin position="24"/>
        <end position="394"/>
    </location>
</feature>
<evidence type="ECO:0000259" key="8">
    <source>
        <dbReference type="Pfam" id="PF02657"/>
    </source>
</evidence>
<dbReference type="GO" id="GO:0030170">
    <property type="term" value="F:pyridoxal phosphate binding"/>
    <property type="evidence" value="ECO:0007669"/>
    <property type="project" value="InterPro"/>
</dbReference>
<keyword evidence="10" id="KW-1185">Reference proteome</keyword>
<dbReference type="SUPFAM" id="SSF53383">
    <property type="entry name" value="PLP-dependent transferases"/>
    <property type="match status" value="1"/>
</dbReference>
<dbReference type="NCBIfam" id="TIGR01979">
    <property type="entry name" value="sufS"/>
    <property type="match status" value="1"/>
</dbReference>
<dbReference type="InterPro" id="IPR020578">
    <property type="entry name" value="Aminotrans_V_PyrdxlP_BS"/>
</dbReference>
<evidence type="ECO:0000256" key="3">
    <source>
        <dbReference type="ARBA" id="ARBA00012239"/>
    </source>
</evidence>
<dbReference type="SUPFAM" id="SSF82649">
    <property type="entry name" value="SufE/NifU"/>
    <property type="match status" value="1"/>
</dbReference>
<organism evidence="9 10">
    <name type="scientific">Neptunomonas marina</name>
    <dbReference type="NCBI Taxonomy" id="1815562"/>
    <lineage>
        <taxon>Bacteria</taxon>
        <taxon>Pseudomonadati</taxon>
        <taxon>Pseudomonadota</taxon>
        <taxon>Gammaproteobacteria</taxon>
        <taxon>Oceanospirillales</taxon>
        <taxon>Oceanospirillaceae</taxon>
        <taxon>Neptunomonas</taxon>
    </lineage>
</organism>
<evidence type="ECO:0000259" key="7">
    <source>
        <dbReference type="Pfam" id="PF00266"/>
    </source>
</evidence>
<dbReference type="EC" id="2.8.1.7" evidence="3"/>
<name>A0A437QE19_9GAMM</name>
<dbReference type="InterPro" id="IPR010970">
    <property type="entry name" value="Cys_dSase_SufS"/>
</dbReference>
<comment type="catalytic activity">
    <reaction evidence="6">
        <text>(sulfur carrier)-H + L-cysteine = (sulfur carrier)-SH + L-alanine</text>
        <dbReference type="Rhea" id="RHEA:43892"/>
        <dbReference type="Rhea" id="RHEA-COMP:14737"/>
        <dbReference type="Rhea" id="RHEA-COMP:14739"/>
        <dbReference type="ChEBI" id="CHEBI:29917"/>
        <dbReference type="ChEBI" id="CHEBI:35235"/>
        <dbReference type="ChEBI" id="CHEBI:57972"/>
        <dbReference type="ChEBI" id="CHEBI:64428"/>
        <dbReference type="EC" id="2.8.1.7"/>
    </reaction>
</comment>
<dbReference type="Pfam" id="PF02657">
    <property type="entry name" value="SufE"/>
    <property type="match status" value="1"/>
</dbReference>
<evidence type="ECO:0000256" key="4">
    <source>
        <dbReference type="ARBA" id="ARBA00022679"/>
    </source>
</evidence>
<comment type="similarity">
    <text evidence="2">Belongs to the class-V pyridoxal-phosphate-dependent aminotransferase family. Csd subfamily.</text>
</comment>
<comment type="cofactor">
    <cofactor evidence="1">
        <name>pyridoxal 5'-phosphate</name>
        <dbReference type="ChEBI" id="CHEBI:597326"/>
    </cofactor>
</comment>
<sequence length="562" mass="62019">MLDIKRLRRDFPILSSRVHGRSLVYFDNAATTQKPKAVIDALTRYYKTTNANVHRGSHSLSNRATAQFEAARETVAAFINATASHEVIWTRGTTEGMNLVAQTLGPYALNKDDTVLVTTMEHHANIVPWQQLCQRVGAKLIPAPLRGDQTLDLKAYEALLDEHTPKIVSLCHVSNTLGVINPIETCIALAKQRGAYTVIDGAQAVAHLPVDVQKLDCDFYLFSGHKCFGPTGIGVVWGRSTLLESLEPWQFGGEMIKTVSFSGSTFNDLPFKFEAGTPPISEAIALATTLDYLTNQDREALHQHEQNLRAQAIALLQDMDGITIYAPNSENAGVLSFNVAGLHHQDLALMLDEAGIAVRSGHHCTMPLMESLGIDGTVRASFSIYNTVDEVRYFANTLIEIVTQLRELPSEAGTEKAAFTWPQMQHSAAQAQHILSTLPNWQQRLNTLIEWANLLPVLPDDFIVYENRVSGCESAVWLVADTHDQHACQFALYSDARIMRGLCYLLLTQVQAQPSEQIRKFDVPALLAACHLDLFLSPSRTNGVIAIAHAIKQHVAAKRGLE</sequence>
<keyword evidence="5" id="KW-0663">Pyridoxal phosphate</keyword>
<evidence type="ECO:0000313" key="9">
    <source>
        <dbReference type="EMBL" id="RVU32777.1"/>
    </source>
</evidence>
<dbReference type="InterPro" id="IPR000192">
    <property type="entry name" value="Aminotrans_V_dom"/>
</dbReference>
<proteinExistence type="inferred from homology"/>
<dbReference type="CDD" id="cd06453">
    <property type="entry name" value="SufS_like"/>
    <property type="match status" value="1"/>
</dbReference>
<dbReference type="GO" id="GO:0006534">
    <property type="term" value="P:cysteine metabolic process"/>
    <property type="evidence" value="ECO:0007669"/>
    <property type="project" value="InterPro"/>
</dbReference>
<evidence type="ECO:0000313" key="10">
    <source>
        <dbReference type="Proteomes" id="UP000282818"/>
    </source>
</evidence>